<dbReference type="InterPro" id="IPR022742">
    <property type="entry name" value="Hydrolase_4"/>
</dbReference>
<organism evidence="2">
    <name type="scientific">hydrothermal vent metagenome</name>
    <dbReference type="NCBI Taxonomy" id="652676"/>
    <lineage>
        <taxon>unclassified sequences</taxon>
        <taxon>metagenomes</taxon>
        <taxon>ecological metagenomes</taxon>
    </lineage>
</organism>
<dbReference type="Gene3D" id="3.40.50.1820">
    <property type="entry name" value="alpha/beta hydrolase"/>
    <property type="match status" value="1"/>
</dbReference>
<name>A0A3B0TU56_9ZZZZ</name>
<proteinExistence type="predicted"/>
<dbReference type="AlphaFoldDB" id="A0A3B0TU56"/>
<dbReference type="PANTHER" id="PTHR12277:SF81">
    <property type="entry name" value="PROTEIN ABHD13"/>
    <property type="match status" value="1"/>
</dbReference>
<reference evidence="2" key="1">
    <citation type="submission" date="2018-06" db="EMBL/GenBank/DDBJ databases">
        <authorList>
            <person name="Zhirakovskaya E."/>
        </authorList>
    </citation>
    <scope>NUCLEOTIDE SEQUENCE</scope>
</reference>
<dbReference type="SUPFAM" id="SSF53474">
    <property type="entry name" value="alpha/beta-Hydrolases"/>
    <property type="match status" value="1"/>
</dbReference>
<dbReference type="PANTHER" id="PTHR12277">
    <property type="entry name" value="ALPHA/BETA HYDROLASE DOMAIN-CONTAINING PROTEIN"/>
    <property type="match status" value="1"/>
</dbReference>
<gene>
    <name evidence="2" type="ORF">MNBD_BACTEROID05-612</name>
</gene>
<dbReference type="Pfam" id="PF12146">
    <property type="entry name" value="Hydrolase_4"/>
    <property type="match status" value="1"/>
</dbReference>
<sequence length="264" mass="29522">MKMIVLIIIFCVSVIVYVRFLERTTLFVPDKIITTTPRDVGIEFEDVFFVTKDQVKVHGWFVKGKSSSSKVLLFFHGNAGNISGRVEKVQIFYDLGLSVFIIDYRGYGKSDGSPTEKGMYLDAQGAYDYLVDERNIAGEDIIVYGASLGGVAAIDLANQRKISSLIVDGTFSSARDMAKQIFPFIPSFLINIKLDSIEKIKNIEVPKLMIHSMDDQTVPFSLGKKLFDAASEPKIFLSLSGDHNEVHNVDRVKFVEGIESFLKQ</sequence>
<dbReference type="InterPro" id="IPR029058">
    <property type="entry name" value="AB_hydrolase_fold"/>
</dbReference>
<dbReference type="EMBL" id="UOEN01000079">
    <property type="protein sequence ID" value="VAW12134.1"/>
    <property type="molecule type" value="Genomic_DNA"/>
</dbReference>
<feature type="domain" description="Serine aminopeptidase S33" evidence="1">
    <location>
        <begin position="69"/>
        <end position="173"/>
    </location>
</feature>
<evidence type="ECO:0000313" key="2">
    <source>
        <dbReference type="EMBL" id="VAW12134.1"/>
    </source>
</evidence>
<evidence type="ECO:0000259" key="1">
    <source>
        <dbReference type="Pfam" id="PF12146"/>
    </source>
</evidence>
<accession>A0A3B0TU56</accession>
<protein>
    <recommendedName>
        <fullName evidence="1">Serine aminopeptidase S33 domain-containing protein</fullName>
    </recommendedName>
</protein>